<dbReference type="PRINTS" id="PR01035">
    <property type="entry name" value="TCRTETA"/>
</dbReference>
<dbReference type="InterPro" id="IPR001958">
    <property type="entry name" value="Tet-R_TetA/multi-R_MdtG-like"/>
</dbReference>
<dbReference type="SUPFAM" id="SSF103473">
    <property type="entry name" value="MFS general substrate transporter"/>
    <property type="match status" value="1"/>
</dbReference>
<dbReference type="CDD" id="cd17320">
    <property type="entry name" value="MFS_MdfA_MDR_like"/>
    <property type="match status" value="1"/>
</dbReference>
<dbReference type="PROSITE" id="PS50850">
    <property type="entry name" value="MFS"/>
    <property type="match status" value="1"/>
</dbReference>
<feature type="transmembrane region" description="Helical" evidence="10">
    <location>
        <begin position="284"/>
        <end position="304"/>
    </location>
</feature>
<evidence type="ECO:0000256" key="3">
    <source>
        <dbReference type="ARBA" id="ARBA00006236"/>
    </source>
</evidence>
<dbReference type="GO" id="GO:0005886">
    <property type="term" value="C:plasma membrane"/>
    <property type="evidence" value="ECO:0007669"/>
    <property type="project" value="UniProtKB-SubCell"/>
</dbReference>
<dbReference type="InterPro" id="IPR004812">
    <property type="entry name" value="Efflux_drug-R_Bcr/CmlA"/>
</dbReference>
<dbReference type="NCBIfam" id="TIGR00710">
    <property type="entry name" value="efflux_Bcr_CflA"/>
    <property type="match status" value="1"/>
</dbReference>
<dbReference type="Pfam" id="PF07690">
    <property type="entry name" value="MFS_1"/>
    <property type="match status" value="1"/>
</dbReference>
<sequence>MSDPRLAPRALVPLLVVFAAIGPMALNLPLPAVPGLARYFETDPGTIQLTITLYLAGMAVAQLFLGPLSDRYGRRPVIIGALAVTAAMSLFAALAASAAMLIVARVLQSFGASAGQVIGRAIIRDVFDKDRAASMIGWVTMAMVVAPMVSPSIGGLMTETIGWRWVFAATACIALVTLALAVVRLPETRAVVSSPSFGQLLRDAGGLCRNRFFVGYLLIGALSSVTFFSFVGGAPHVTVTIMGQSSTVYGLWFMVNACGYMAGNAICGRYAARFGSDRLIRWGSAMMVMMALVQFAIALAGWMVHPAWLFLPQAGIAFANGLQLPGSIAGAVSVRPEAAGSASGIVGFAQMGLGAIAAQIAGTLVGTTMSPVPMVALSVVGAVGAFAAVALIRRRDAY</sequence>
<gene>
    <name evidence="12" type="ORF">C6569_03545</name>
</gene>
<feature type="transmembrane region" description="Helical" evidence="10">
    <location>
        <begin position="163"/>
        <end position="183"/>
    </location>
</feature>
<evidence type="ECO:0000256" key="6">
    <source>
        <dbReference type="ARBA" id="ARBA00022475"/>
    </source>
</evidence>
<feature type="domain" description="Major facilitator superfamily (MFS) profile" evidence="11">
    <location>
        <begin position="11"/>
        <end position="396"/>
    </location>
</feature>
<dbReference type="Gene3D" id="1.20.1720.10">
    <property type="entry name" value="Multidrug resistance protein D"/>
    <property type="match status" value="1"/>
</dbReference>
<feature type="transmembrane region" description="Helical" evidence="10">
    <location>
        <begin position="310"/>
        <end position="332"/>
    </location>
</feature>
<dbReference type="Proteomes" id="UP000237889">
    <property type="component" value="Chromosome"/>
</dbReference>
<comment type="function">
    <text evidence="1">Resistance to tetracycline by an active tetracycline efflux. This is an energy-dependent process that decreases the accumulation of the antibiotic in whole cells. This protein functions as a metal-tetracycline/H(+) antiporter.</text>
</comment>
<feature type="transmembrane region" description="Helical" evidence="10">
    <location>
        <begin position="77"/>
        <end position="96"/>
    </location>
</feature>
<comment type="caution">
    <text evidence="10">Lacks conserved residue(s) required for the propagation of feature annotation.</text>
</comment>
<keyword evidence="8 10" id="KW-1133">Transmembrane helix</keyword>
<feature type="transmembrane region" description="Helical" evidence="10">
    <location>
        <begin position="251"/>
        <end position="272"/>
    </location>
</feature>
<feature type="transmembrane region" description="Helical" evidence="10">
    <location>
        <begin position="47"/>
        <end position="65"/>
    </location>
</feature>
<evidence type="ECO:0000256" key="2">
    <source>
        <dbReference type="ARBA" id="ARBA00004651"/>
    </source>
</evidence>
<reference evidence="12 13" key="1">
    <citation type="submission" date="2018-03" db="EMBL/GenBank/DDBJ databases">
        <title>Genome sequencing of Phreatobacter sp.</title>
        <authorList>
            <person name="Kim S.-J."/>
            <person name="Heo J."/>
            <person name="Kwon S.-W."/>
        </authorList>
    </citation>
    <scope>NUCLEOTIDE SEQUENCE [LARGE SCALE GENOMIC DNA]</scope>
    <source>
        <strain evidence="12 13">S-12</strain>
    </source>
</reference>
<evidence type="ECO:0000256" key="9">
    <source>
        <dbReference type="ARBA" id="ARBA00023136"/>
    </source>
</evidence>
<keyword evidence="10" id="KW-0997">Cell inner membrane</keyword>
<dbReference type="KEGG" id="phr:C6569_03545"/>
<accession>A0A2S0N7W9</accession>
<keyword evidence="13" id="KW-1185">Reference proteome</keyword>
<comment type="similarity">
    <text evidence="3 10">Belongs to the major facilitator superfamily. Bcr/CmlA family.</text>
</comment>
<feature type="transmembrane region" description="Helical" evidence="10">
    <location>
        <begin position="135"/>
        <end position="157"/>
    </location>
</feature>
<evidence type="ECO:0000256" key="4">
    <source>
        <dbReference type="ARBA" id="ARBA00007520"/>
    </source>
</evidence>
<dbReference type="EMBL" id="CP027668">
    <property type="protein sequence ID" value="AVO44216.1"/>
    <property type="molecule type" value="Genomic_DNA"/>
</dbReference>
<dbReference type="InterPro" id="IPR020846">
    <property type="entry name" value="MFS_dom"/>
</dbReference>
<keyword evidence="9 10" id="KW-0472">Membrane</keyword>
<dbReference type="InterPro" id="IPR036259">
    <property type="entry name" value="MFS_trans_sf"/>
</dbReference>
<dbReference type="PROSITE" id="PS00216">
    <property type="entry name" value="SUGAR_TRANSPORT_1"/>
    <property type="match status" value="1"/>
</dbReference>
<dbReference type="PANTHER" id="PTHR23502:SF132">
    <property type="entry name" value="POLYAMINE TRANSPORTER 2-RELATED"/>
    <property type="match status" value="1"/>
</dbReference>
<evidence type="ECO:0000256" key="5">
    <source>
        <dbReference type="ARBA" id="ARBA00022448"/>
    </source>
</evidence>
<dbReference type="RefSeq" id="WP_106747546.1">
    <property type="nucleotide sequence ID" value="NZ_CP027668.1"/>
</dbReference>
<organism evidence="12 13">
    <name type="scientific">Phreatobacter cathodiphilus</name>
    <dbReference type="NCBI Taxonomy" id="1868589"/>
    <lineage>
        <taxon>Bacteria</taxon>
        <taxon>Pseudomonadati</taxon>
        <taxon>Pseudomonadota</taxon>
        <taxon>Alphaproteobacteria</taxon>
        <taxon>Hyphomicrobiales</taxon>
        <taxon>Phreatobacteraceae</taxon>
        <taxon>Phreatobacter</taxon>
    </lineage>
</organism>
<feature type="transmembrane region" description="Helical" evidence="10">
    <location>
        <begin position="372"/>
        <end position="392"/>
    </location>
</feature>
<feature type="transmembrane region" description="Helical" evidence="10">
    <location>
        <begin position="102"/>
        <end position="123"/>
    </location>
</feature>
<comment type="similarity">
    <text evidence="4">Belongs to the major facilitator superfamily. TCR/Tet family.</text>
</comment>
<dbReference type="GO" id="GO:0042910">
    <property type="term" value="F:xenobiotic transmembrane transporter activity"/>
    <property type="evidence" value="ECO:0007669"/>
    <property type="project" value="InterPro"/>
</dbReference>
<evidence type="ECO:0000259" key="11">
    <source>
        <dbReference type="PROSITE" id="PS50850"/>
    </source>
</evidence>
<feature type="transmembrane region" description="Helical" evidence="10">
    <location>
        <begin position="212"/>
        <end position="231"/>
    </location>
</feature>
<dbReference type="InterPro" id="IPR011701">
    <property type="entry name" value="MFS"/>
</dbReference>
<proteinExistence type="inferred from homology"/>
<comment type="subcellular location">
    <subcellularLocation>
        <location evidence="10">Cell inner membrane</location>
        <topology evidence="10">Multi-pass membrane protein</topology>
    </subcellularLocation>
    <subcellularLocation>
        <location evidence="2">Cell membrane</location>
        <topology evidence="2">Multi-pass membrane protein</topology>
    </subcellularLocation>
</comment>
<dbReference type="OrthoDB" id="9800416at2"/>
<keyword evidence="7 10" id="KW-0812">Transmembrane</keyword>
<feature type="transmembrane region" description="Helical" evidence="10">
    <location>
        <begin position="344"/>
        <end position="366"/>
    </location>
</feature>
<evidence type="ECO:0000256" key="8">
    <source>
        <dbReference type="ARBA" id="ARBA00022989"/>
    </source>
</evidence>
<evidence type="ECO:0000256" key="7">
    <source>
        <dbReference type="ARBA" id="ARBA00022692"/>
    </source>
</evidence>
<dbReference type="InterPro" id="IPR005829">
    <property type="entry name" value="Sugar_transporter_CS"/>
</dbReference>
<dbReference type="GO" id="GO:1990961">
    <property type="term" value="P:xenobiotic detoxification by transmembrane export across the plasma membrane"/>
    <property type="evidence" value="ECO:0007669"/>
    <property type="project" value="InterPro"/>
</dbReference>
<name>A0A2S0N7W9_9HYPH</name>
<evidence type="ECO:0000256" key="10">
    <source>
        <dbReference type="RuleBase" id="RU365088"/>
    </source>
</evidence>
<dbReference type="PANTHER" id="PTHR23502">
    <property type="entry name" value="MAJOR FACILITATOR SUPERFAMILY"/>
    <property type="match status" value="1"/>
</dbReference>
<evidence type="ECO:0000256" key="1">
    <source>
        <dbReference type="ARBA" id="ARBA00003279"/>
    </source>
</evidence>
<keyword evidence="6" id="KW-1003">Cell membrane</keyword>
<evidence type="ECO:0000313" key="12">
    <source>
        <dbReference type="EMBL" id="AVO44216.1"/>
    </source>
</evidence>
<protein>
    <recommendedName>
        <fullName evidence="10">Bcr/CflA family efflux transporter</fullName>
    </recommendedName>
</protein>
<dbReference type="AlphaFoldDB" id="A0A2S0N7W9"/>
<evidence type="ECO:0000313" key="13">
    <source>
        <dbReference type="Proteomes" id="UP000237889"/>
    </source>
</evidence>
<keyword evidence="5 10" id="KW-0813">Transport</keyword>